<reference evidence="2" key="1">
    <citation type="submission" date="2014-09" db="EMBL/GenBank/DDBJ databases">
        <authorList>
            <person name="Magalhaes I.L.F."/>
            <person name="Oliveira U."/>
            <person name="Santos F.R."/>
            <person name="Vidigal T.H.D.A."/>
            <person name="Brescovit A.D."/>
            <person name="Santos A.J."/>
        </authorList>
    </citation>
    <scope>NUCLEOTIDE SEQUENCE</scope>
    <source>
        <tissue evidence="2">Shoot tissue taken approximately 20 cm above the soil surface</tissue>
    </source>
</reference>
<keyword evidence="1" id="KW-1133">Transmembrane helix</keyword>
<accession>A0A0A8YR47</accession>
<protein>
    <submittedName>
        <fullName evidence="2">Uncharacterized protein</fullName>
    </submittedName>
</protein>
<proteinExistence type="predicted"/>
<organism evidence="2">
    <name type="scientific">Arundo donax</name>
    <name type="common">Giant reed</name>
    <name type="synonym">Donax arundinaceus</name>
    <dbReference type="NCBI Taxonomy" id="35708"/>
    <lineage>
        <taxon>Eukaryota</taxon>
        <taxon>Viridiplantae</taxon>
        <taxon>Streptophyta</taxon>
        <taxon>Embryophyta</taxon>
        <taxon>Tracheophyta</taxon>
        <taxon>Spermatophyta</taxon>
        <taxon>Magnoliopsida</taxon>
        <taxon>Liliopsida</taxon>
        <taxon>Poales</taxon>
        <taxon>Poaceae</taxon>
        <taxon>PACMAD clade</taxon>
        <taxon>Arundinoideae</taxon>
        <taxon>Arundineae</taxon>
        <taxon>Arundo</taxon>
    </lineage>
</organism>
<reference evidence="2" key="2">
    <citation type="journal article" date="2015" name="Data Brief">
        <title>Shoot transcriptome of the giant reed, Arundo donax.</title>
        <authorList>
            <person name="Barrero R.A."/>
            <person name="Guerrero F.D."/>
            <person name="Moolhuijzen P."/>
            <person name="Goolsby J.A."/>
            <person name="Tidwell J."/>
            <person name="Bellgard S.E."/>
            <person name="Bellgard M.I."/>
        </authorList>
    </citation>
    <scope>NUCLEOTIDE SEQUENCE</scope>
    <source>
        <tissue evidence="2">Shoot tissue taken approximately 20 cm above the soil surface</tissue>
    </source>
</reference>
<sequence length="64" mass="7081">MSRASLCTFSFITPKPPSLFGRYTIFQAAKGGFVEFTSDPLHKQCFLYLSICLITVLGSSIVLM</sequence>
<dbReference type="EMBL" id="GBRH01269772">
    <property type="protein sequence ID" value="JAD28123.1"/>
    <property type="molecule type" value="Transcribed_RNA"/>
</dbReference>
<name>A0A0A8YR47_ARUDO</name>
<evidence type="ECO:0000256" key="1">
    <source>
        <dbReference type="SAM" id="Phobius"/>
    </source>
</evidence>
<keyword evidence="1" id="KW-0812">Transmembrane</keyword>
<feature type="transmembrane region" description="Helical" evidence="1">
    <location>
        <begin position="45"/>
        <end position="63"/>
    </location>
</feature>
<keyword evidence="1" id="KW-0472">Membrane</keyword>
<evidence type="ECO:0000313" key="2">
    <source>
        <dbReference type="EMBL" id="JAD28123.1"/>
    </source>
</evidence>
<dbReference type="AlphaFoldDB" id="A0A0A8YR47"/>